<sequence length="188" mass="21172">MKSLISANVAVDDEAIRLNQAENEEENGSYWDEHNRALKLKMLFLHTPRNLYSGKDNLSRQLAYPTRSIYDAEILGSCNGLVCLEFDYENLFLLNPTRDSRELPKPDSTSTDEDSVFYGPGYNVSINDYKVVKGVISAASNGPNFRDAKVEVLKLKTNTWGRIQYPHSSINIDGLGILLNDTLHWLGT</sequence>
<proteinExistence type="predicted"/>
<accession>A0ACC1B4G2</accession>
<reference evidence="2" key="1">
    <citation type="journal article" date="2023" name="G3 (Bethesda)">
        <title>Genome assembly and association tests identify interacting loci associated with vigor, precocity, and sex in interspecific pistachio rootstocks.</title>
        <authorList>
            <person name="Palmer W."/>
            <person name="Jacygrad E."/>
            <person name="Sagayaradj S."/>
            <person name="Cavanaugh K."/>
            <person name="Han R."/>
            <person name="Bertier L."/>
            <person name="Beede B."/>
            <person name="Kafkas S."/>
            <person name="Golino D."/>
            <person name="Preece J."/>
            <person name="Michelmore R."/>
        </authorList>
    </citation>
    <scope>NUCLEOTIDE SEQUENCE [LARGE SCALE GENOMIC DNA]</scope>
</reference>
<gene>
    <name evidence="1" type="ORF">Patl1_26053</name>
</gene>
<dbReference type="EMBL" id="CM047903">
    <property type="protein sequence ID" value="KAJ0093766.1"/>
    <property type="molecule type" value="Genomic_DNA"/>
</dbReference>
<comment type="caution">
    <text evidence="1">The sequence shown here is derived from an EMBL/GenBank/DDBJ whole genome shotgun (WGS) entry which is preliminary data.</text>
</comment>
<name>A0ACC1B4G2_9ROSI</name>
<keyword evidence="2" id="KW-1185">Reference proteome</keyword>
<evidence type="ECO:0000313" key="1">
    <source>
        <dbReference type="EMBL" id="KAJ0093766.1"/>
    </source>
</evidence>
<evidence type="ECO:0000313" key="2">
    <source>
        <dbReference type="Proteomes" id="UP001164250"/>
    </source>
</evidence>
<protein>
    <submittedName>
        <fullName evidence="1">Uncharacterized protein</fullName>
    </submittedName>
</protein>
<organism evidence="1 2">
    <name type="scientific">Pistacia atlantica</name>
    <dbReference type="NCBI Taxonomy" id="434234"/>
    <lineage>
        <taxon>Eukaryota</taxon>
        <taxon>Viridiplantae</taxon>
        <taxon>Streptophyta</taxon>
        <taxon>Embryophyta</taxon>
        <taxon>Tracheophyta</taxon>
        <taxon>Spermatophyta</taxon>
        <taxon>Magnoliopsida</taxon>
        <taxon>eudicotyledons</taxon>
        <taxon>Gunneridae</taxon>
        <taxon>Pentapetalae</taxon>
        <taxon>rosids</taxon>
        <taxon>malvids</taxon>
        <taxon>Sapindales</taxon>
        <taxon>Anacardiaceae</taxon>
        <taxon>Pistacia</taxon>
    </lineage>
</organism>
<dbReference type="Proteomes" id="UP001164250">
    <property type="component" value="Chromosome 7"/>
</dbReference>